<keyword evidence="4" id="KW-0479">Metal-binding</keyword>
<comment type="caution">
    <text evidence="10">The sequence shown here is derived from an EMBL/GenBank/DDBJ whole genome shotgun (WGS) entry which is preliminary data.</text>
</comment>
<dbReference type="Gene3D" id="3.40.1050.10">
    <property type="entry name" value="Carbonic anhydrase"/>
    <property type="match status" value="1"/>
</dbReference>
<dbReference type="InterPro" id="IPR001765">
    <property type="entry name" value="Carbonic_anhydrase"/>
</dbReference>
<comment type="function">
    <text evidence="7">Catalyzes the reversible hydration of carbon dioxide to form bicarbonate.</text>
</comment>
<reference evidence="10" key="3">
    <citation type="submission" date="2024-09" db="EMBL/GenBank/DDBJ databases">
        <authorList>
            <person name="Sun Q."/>
            <person name="Mori K."/>
        </authorList>
    </citation>
    <scope>NUCLEOTIDE SEQUENCE</scope>
    <source>
        <strain evidence="10">CGMCC 4.1096</strain>
    </source>
</reference>
<dbReference type="InterPro" id="IPR015892">
    <property type="entry name" value="Carbonic_anhydrase_CS"/>
</dbReference>
<evidence type="ECO:0000256" key="7">
    <source>
        <dbReference type="ARBA" id="ARBA00024993"/>
    </source>
</evidence>
<reference evidence="10" key="1">
    <citation type="journal article" date="2014" name="Int. J. Syst. Evol. Microbiol.">
        <title>Complete genome of a new Firmicutes species belonging to the dominant human colonic microbiota ('Ruminococcus bicirculans') reveals two chromosomes and a selective capacity to utilize plant glucans.</title>
        <authorList>
            <consortium name="NISC Comparative Sequencing Program"/>
            <person name="Wegmann U."/>
            <person name="Louis P."/>
            <person name="Goesmann A."/>
            <person name="Henrissat B."/>
            <person name="Duncan S.H."/>
            <person name="Flint H.J."/>
        </authorList>
    </citation>
    <scope>NUCLEOTIDE SEQUENCE</scope>
    <source>
        <strain evidence="10">CGMCC 4.1096</strain>
    </source>
</reference>
<dbReference type="EMBL" id="JBHSPX010000004">
    <property type="protein sequence ID" value="MFC6064155.1"/>
    <property type="molecule type" value="Genomic_DNA"/>
</dbReference>
<gene>
    <name evidence="9" type="ORF">ACFP4F_16590</name>
    <name evidence="10" type="ORF">ACFP4F_23200</name>
</gene>
<keyword evidence="6" id="KW-0456">Lyase</keyword>
<dbReference type="PROSITE" id="PS00704">
    <property type="entry name" value="PROK_CO2_ANHYDRASE_1"/>
    <property type="match status" value="1"/>
</dbReference>
<name>A0ABW1MQY1_9ACTN</name>
<evidence type="ECO:0000256" key="3">
    <source>
        <dbReference type="ARBA" id="ARBA00012925"/>
    </source>
</evidence>
<dbReference type="Proteomes" id="UP001596139">
    <property type="component" value="Unassembled WGS sequence"/>
</dbReference>
<accession>A0ABW1MQY1</accession>
<evidence type="ECO:0000256" key="4">
    <source>
        <dbReference type="ARBA" id="ARBA00022723"/>
    </source>
</evidence>
<organism evidence="10 11">
    <name type="scientific">Streptomyces ochraceiscleroticus</name>
    <dbReference type="NCBI Taxonomy" id="47761"/>
    <lineage>
        <taxon>Bacteria</taxon>
        <taxon>Bacillati</taxon>
        <taxon>Actinomycetota</taxon>
        <taxon>Actinomycetes</taxon>
        <taxon>Kitasatosporales</taxon>
        <taxon>Streptomycetaceae</taxon>
        <taxon>Streptomyces</taxon>
    </lineage>
</organism>
<dbReference type="PANTHER" id="PTHR11002:SF76">
    <property type="entry name" value="CARBONIC ANHYDRASE"/>
    <property type="match status" value="1"/>
</dbReference>
<keyword evidence="5" id="KW-0862">Zinc</keyword>
<dbReference type="RefSeq" id="WP_382467409.1">
    <property type="nucleotide sequence ID" value="NZ_JBHSPX010000004.1"/>
</dbReference>
<dbReference type="EMBL" id="JBHSPX010000007">
    <property type="protein sequence ID" value="MFC6065429.1"/>
    <property type="molecule type" value="Genomic_DNA"/>
</dbReference>
<dbReference type="SMART" id="SM00947">
    <property type="entry name" value="Pro_CA"/>
    <property type="match status" value="1"/>
</dbReference>
<evidence type="ECO:0000256" key="2">
    <source>
        <dbReference type="ARBA" id="ARBA00006217"/>
    </source>
</evidence>
<dbReference type="PANTHER" id="PTHR11002">
    <property type="entry name" value="CARBONIC ANHYDRASE"/>
    <property type="match status" value="1"/>
</dbReference>
<evidence type="ECO:0000313" key="10">
    <source>
        <dbReference type="EMBL" id="MFC6065429.1"/>
    </source>
</evidence>
<comment type="similarity">
    <text evidence="2">Belongs to the beta-class carbonic anhydrase family.</text>
</comment>
<evidence type="ECO:0000256" key="5">
    <source>
        <dbReference type="ARBA" id="ARBA00022833"/>
    </source>
</evidence>
<protein>
    <recommendedName>
        <fullName evidence="3">carbonic anhydrase</fullName>
        <ecNumber evidence="3">4.2.1.1</ecNumber>
    </recommendedName>
</protein>
<dbReference type="InterPro" id="IPR036874">
    <property type="entry name" value="Carbonic_anhydrase_sf"/>
</dbReference>
<evidence type="ECO:0000256" key="8">
    <source>
        <dbReference type="ARBA" id="ARBA00048348"/>
    </source>
</evidence>
<comment type="cofactor">
    <cofactor evidence="1">
        <name>Zn(2+)</name>
        <dbReference type="ChEBI" id="CHEBI:29105"/>
    </cofactor>
</comment>
<reference evidence="11" key="2">
    <citation type="journal article" date="2019" name="Int. J. Syst. Evol. Microbiol.">
        <title>The Global Catalogue of Microorganisms (GCM) 10K type strain sequencing project: providing services to taxonomists for standard genome sequencing and annotation.</title>
        <authorList>
            <consortium name="The Broad Institute Genomics Platform"/>
            <consortium name="The Broad Institute Genome Sequencing Center for Infectious Disease"/>
            <person name="Wu L."/>
            <person name="Ma J."/>
        </authorList>
    </citation>
    <scope>NUCLEOTIDE SEQUENCE [LARGE SCALE GENOMIC DNA]</scope>
    <source>
        <strain evidence="11">CGMCC 1.15180</strain>
    </source>
</reference>
<evidence type="ECO:0000313" key="9">
    <source>
        <dbReference type="EMBL" id="MFC6064155.1"/>
    </source>
</evidence>
<proteinExistence type="inferred from homology"/>
<comment type="catalytic activity">
    <reaction evidence="8">
        <text>hydrogencarbonate + H(+) = CO2 + H2O</text>
        <dbReference type="Rhea" id="RHEA:10748"/>
        <dbReference type="ChEBI" id="CHEBI:15377"/>
        <dbReference type="ChEBI" id="CHEBI:15378"/>
        <dbReference type="ChEBI" id="CHEBI:16526"/>
        <dbReference type="ChEBI" id="CHEBI:17544"/>
        <dbReference type="EC" id="4.2.1.1"/>
    </reaction>
</comment>
<dbReference type="EC" id="4.2.1.1" evidence="3"/>
<dbReference type="Pfam" id="PF00484">
    <property type="entry name" value="Pro_CA"/>
    <property type="match status" value="1"/>
</dbReference>
<keyword evidence="11" id="KW-1185">Reference proteome</keyword>
<sequence>MQSLIENARAFPSSVAERRDDLAALADGQRPQALFIACSDSRVVPSLITGARPGEILELRTAGNIVPRHRSEADCGVGATLEFAVIALQVPNIVVCGHSCCDAVQGMVTDKQPPGMALFNRWLQRAEYHSRPAAPRKGAATQRHLETQLKHLRSYPCVARRLQERRLRLHGWFYEITSGEVFTYESRERMFRPL</sequence>
<evidence type="ECO:0000256" key="1">
    <source>
        <dbReference type="ARBA" id="ARBA00001947"/>
    </source>
</evidence>
<evidence type="ECO:0000313" key="11">
    <source>
        <dbReference type="Proteomes" id="UP001596139"/>
    </source>
</evidence>
<dbReference type="SUPFAM" id="SSF53056">
    <property type="entry name" value="beta-carbonic anhydrase, cab"/>
    <property type="match status" value="1"/>
</dbReference>
<evidence type="ECO:0000256" key="6">
    <source>
        <dbReference type="ARBA" id="ARBA00023239"/>
    </source>
</evidence>